<evidence type="ECO:0000313" key="3">
    <source>
        <dbReference type="EMBL" id="KAK5972799.1"/>
    </source>
</evidence>
<comment type="caution">
    <text evidence="3">The sequence shown here is derived from an EMBL/GenBank/DDBJ whole genome shotgun (WGS) entry which is preliminary data.</text>
</comment>
<evidence type="ECO:0000313" key="4">
    <source>
        <dbReference type="Proteomes" id="UP001331761"/>
    </source>
</evidence>
<dbReference type="Pfam" id="PF01030">
    <property type="entry name" value="Recep_L_domain"/>
    <property type="match status" value="1"/>
</dbReference>
<evidence type="ECO:0000259" key="2">
    <source>
        <dbReference type="Pfam" id="PF01030"/>
    </source>
</evidence>
<keyword evidence="1" id="KW-1133">Transmembrane helix</keyword>
<keyword evidence="1" id="KW-0812">Transmembrane</keyword>
<feature type="non-terminal residue" evidence="3">
    <location>
        <position position="210"/>
    </location>
</feature>
<dbReference type="InterPro" id="IPR036941">
    <property type="entry name" value="Rcpt_L-dom_sf"/>
</dbReference>
<gene>
    <name evidence="3" type="ORF">GCK32_006452</name>
</gene>
<name>A0AAN8J0T6_TRICO</name>
<dbReference type="EMBL" id="WIXE01016277">
    <property type="protein sequence ID" value="KAK5972799.1"/>
    <property type="molecule type" value="Genomic_DNA"/>
</dbReference>
<organism evidence="3 4">
    <name type="scientific">Trichostrongylus colubriformis</name>
    <name type="common">Black scour worm</name>
    <dbReference type="NCBI Taxonomy" id="6319"/>
    <lineage>
        <taxon>Eukaryota</taxon>
        <taxon>Metazoa</taxon>
        <taxon>Ecdysozoa</taxon>
        <taxon>Nematoda</taxon>
        <taxon>Chromadorea</taxon>
        <taxon>Rhabditida</taxon>
        <taxon>Rhabditina</taxon>
        <taxon>Rhabditomorpha</taxon>
        <taxon>Strongyloidea</taxon>
        <taxon>Trichostrongylidae</taxon>
        <taxon>Trichostrongylus</taxon>
    </lineage>
</organism>
<protein>
    <recommendedName>
        <fullName evidence="2">Receptor L-domain domain-containing protein</fullName>
    </recommendedName>
</protein>
<keyword evidence="4" id="KW-1185">Reference proteome</keyword>
<evidence type="ECO:0000256" key="1">
    <source>
        <dbReference type="SAM" id="Phobius"/>
    </source>
</evidence>
<keyword evidence="1" id="KW-0472">Membrane</keyword>
<dbReference type="AlphaFoldDB" id="A0AAN8J0T6"/>
<dbReference type="InterPro" id="IPR000494">
    <property type="entry name" value="Rcpt_L-dom"/>
</dbReference>
<proteinExistence type="predicted"/>
<dbReference type="SUPFAM" id="SSF52058">
    <property type="entry name" value="L domain-like"/>
    <property type="match status" value="1"/>
</dbReference>
<feature type="transmembrane region" description="Helical" evidence="1">
    <location>
        <begin position="173"/>
        <end position="198"/>
    </location>
</feature>
<dbReference type="Proteomes" id="UP001331761">
    <property type="component" value="Unassembled WGS sequence"/>
</dbReference>
<reference evidence="3 4" key="1">
    <citation type="submission" date="2019-10" db="EMBL/GenBank/DDBJ databases">
        <title>Assembly and Annotation for the nematode Trichostrongylus colubriformis.</title>
        <authorList>
            <person name="Martin J."/>
        </authorList>
    </citation>
    <scope>NUCLEOTIDE SEQUENCE [LARGE SCALE GENOMIC DNA]</scope>
    <source>
        <strain evidence="3">G859</strain>
        <tissue evidence="3">Whole worm</tissue>
    </source>
</reference>
<feature type="domain" description="Receptor L-domain" evidence="2">
    <location>
        <begin position="31"/>
        <end position="123"/>
    </location>
</feature>
<accession>A0AAN8J0T6</accession>
<dbReference type="Gene3D" id="3.80.20.20">
    <property type="entry name" value="Receptor L-domain"/>
    <property type="match status" value="1"/>
</dbReference>
<sequence>MCLIIASTAHGHTVCDGGIVDASYLKHFPPDCKVVDGDLVFQEHSFEVADNMSSNCMASVTTVKGRLVYEGITSHSSSPCLNSLKEINHSTSGPAIELRRNKGLTSLRLEKLIKIRNKDEVVFRVIQDKFLEQTSDYELQSLVKAAGGNQSHCRDLFFVWQQYGEAPDTEESYLMFFVIYGIISVIVYVSIIFAHFVFKVHIPPHMRRGK</sequence>